<gene>
    <name evidence="1" type="ordered locus">MYSTI_04157</name>
</gene>
<sequence length="475" mass="51705">MPMTTTAAFPKGEQPLHRDAALKKGEMQAPAGTVTDAVCVRFLADVQATGASAAFTVAERLAVLSGFRVSLTQELPGGIKLQPWQSETLDKVRDDALRWLKLDVDGFADDASGLAQPFEDGVQAVNFTAYIPTGHTPNIAESTRITGLGVEQLLDCEFILTRVGDPFKAVRPTLKLTNLKVIMSPGVKKAEARRIGLPVYARRVVNANGYEIRTEPGLVLCLEDMAPHEANLLSALRVTAGGVKVTDDPNGKAEILADLLRDYESGGRPMDPREESINARRTVVFAQPPNALTRMYSGHVEARQVTRNKEWEGRALYFPLLSHAETMALVQAYAQHIPDGRVVHAVCTGMYEGLECDDKSLPYTGMTLFLDNESDFPSYPGLRCSKGGVPYVYIPEHRLRAAALKVISVMARTTAHPGGDTRMARAIVLDEARWIPGAVTSERGFDEMSAVRQEVAERIRAKVAEHDSGAAPAVM</sequence>
<dbReference type="RefSeq" id="WP_015349717.1">
    <property type="nucleotide sequence ID" value="NC_020126.1"/>
</dbReference>
<dbReference type="STRING" id="1278073.MYSTI_04157"/>
<proteinExistence type="predicted"/>
<name>L7UD05_MYXSD</name>
<dbReference type="KEGG" id="msd:MYSTI_04157"/>
<dbReference type="EMBL" id="CP004025">
    <property type="protein sequence ID" value="AGC45457.1"/>
    <property type="molecule type" value="Genomic_DNA"/>
</dbReference>
<dbReference type="PATRIC" id="fig|1278073.3.peg.4229"/>
<evidence type="ECO:0000313" key="2">
    <source>
        <dbReference type="Proteomes" id="UP000011131"/>
    </source>
</evidence>
<protein>
    <submittedName>
        <fullName evidence="1">Uncharacterized protein</fullName>
    </submittedName>
</protein>
<accession>L7UD05</accession>
<reference evidence="1 2" key="1">
    <citation type="journal article" date="2013" name="Genome Announc.">
        <title>Complete genome sequence of Myxococcus stipitatus strain DSM 14675, a fruiting myxobacterium.</title>
        <authorList>
            <person name="Huntley S."/>
            <person name="Kneip S."/>
            <person name="Treuner-Lange A."/>
            <person name="Sogaard-Andersen L."/>
        </authorList>
    </citation>
    <scope>NUCLEOTIDE SEQUENCE [LARGE SCALE GENOMIC DNA]</scope>
    <source>
        <strain evidence="2">DSM 14675 / JCM 12634 / Mx s8</strain>
    </source>
</reference>
<evidence type="ECO:0000313" key="1">
    <source>
        <dbReference type="EMBL" id="AGC45457.1"/>
    </source>
</evidence>
<dbReference type="Proteomes" id="UP000011131">
    <property type="component" value="Chromosome"/>
</dbReference>
<keyword evidence="2" id="KW-1185">Reference proteome</keyword>
<organism evidence="1 2">
    <name type="scientific">Myxococcus stipitatus (strain DSM 14675 / JCM 12634 / Mx s8)</name>
    <dbReference type="NCBI Taxonomy" id="1278073"/>
    <lineage>
        <taxon>Bacteria</taxon>
        <taxon>Pseudomonadati</taxon>
        <taxon>Myxococcota</taxon>
        <taxon>Myxococcia</taxon>
        <taxon>Myxococcales</taxon>
        <taxon>Cystobacterineae</taxon>
        <taxon>Myxococcaceae</taxon>
        <taxon>Myxococcus</taxon>
    </lineage>
</organism>
<dbReference type="AlphaFoldDB" id="L7UD05"/>
<dbReference type="OrthoDB" id="9821187at2"/>
<dbReference type="HOGENOM" id="CLU_574683_0_0_7"/>